<dbReference type="PANTHER" id="PTHR43685">
    <property type="entry name" value="GLYCOSYLTRANSFERASE"/>
    <property type="match status" value="1"/>
</dbReference>
<dbReference type="KEGG" id="cac:CA_C0795"/>
<proteinExistence type="predicted"/>
<protein>
    <submittedName>
        <fullName evidence="2">Glycosyltransferase involved in cell wall biogenesis</fullName>
    </submittedName>
</protein>
<sequence length="284" mass="34115">MENDKIKSQEAFTKEENASEITVFIPSFNPGRFLRTALKSVYWQTYRNWKLILVDDCSTDNSLDMAKDLLEDTRITVIKNTRNLGQSEAQNRALELITTPYCVQLDSDDWFFPNALERLLKTFRKQPEEVAVVSGNVLITSNEITWFKLNNGFLEPNIRKGRFFKDKYDFLLSNLTLWPRCYRTSSLKKIGGWPTDDPYGGRHMEDRRVLLRLVEKNRFYWIDSVLYVYRRHDYNNTNKLDVYNRMIEWETRRVLKRWGDKFKPIFKMDKSGWRYIDHFVQKRR</sequence>
<dbReference type="PANTHER" id="PTHR43685:SF2">
    <property type="entry name" value="GLYCOSYLTRANSFERASE 2-LIKE DOMAIN-CONTAINING PROTEIN"/>
    <property type="match status" value="1"/>
</dbReference>
<dbReference type="Pfam" id="PF00535">
    <property type="entry name" value="Glycos_transf_2"/>
    <property type="match status" value="1"/>
</dbReference>
<dbReference type="InterPro" id="IPR050834">
    <property type="entry name" value="Glycosyltransf_2"/>
</dbReference>
<dbReference type="PATRIC" id="fig|272562.8.peg.1000"/>
<dbReference type="EMBL" id="AE001437">
    <property type="protein sequence ID" value="AAK78771.1"/>
    <property type="molecule type" value="Genomic_DNA"/>
</dbReference>
<name>Q97KX1_CLOAB</name>
<accession>Q97KX1</accession>
<reference evidence="2 3" key="1">
    <citation type="journal article" date="2001" name="J. Bacteriol.">
        <title>Genome sequence and comparative analysis of the solvent-producing bacterium Clostridium acetobutylicum.</title>
        <authorList>
            <person name="Nolling J."/>
            <person name="Breton G."/>
            <person name="Omelchenko M.V."/>
            <person name="Makarova K.S."/>
            <person name="Zeng Q."/>
            <person name="Gibson R."/>
            <person name="Lee H.M."/>
            <person name="Dubois J."/>
            <person name="Qiu D."/>
            <person name="Hitti J."/>
            <person name="Wolf Y.I."/>
            <person name="Tatusov R.L."/>
            <person name="Sabathe F."/>
            <person name="Doucette-Stamm L."/>
            <person name="Soucaille P."/>
            <person name="Daly M.J."/>
            <person name="Bennett G.N."/>
            <person name="Koonin E.V."/>
            <person name="Smith D.R."/>
        </authorList>
    </citation>
    <scope>NUCLEOTIDE SEQUENCE [LARGE SCALE GENOMIC DNA]</scope>
    <source>
        <strain evidence="3">ATCC 824 / DSM 792 / JCM 1419 / LMG 5710 / VKM B-1787</strain>
    </source>
</reference>
<dbReference type="HOGENOM" id="CLU_025996_0_7_9"/>
<dbReference type="SUPFAM" id="SSF53448">
    <property type="entry name" value="Nucleotide-diphospho-sugar transferases"/>
    <property type="match status" value="1"/>
</dbReference>
<organism evidence="2 3">
    <name type="scientific">Clostridium acetobutylicum (strain ATCC 824 / DSM 792 / JCM 1419 / IAM 19013 / LMG 5710 / NBRC 13948 / NRRL B-527 / VKM B-1787 / 2291 / W)</name>
    <dbReference type="NCBI Taxonomy" id="272562"/>
    <lineage>
        <taxon>Bacteria</taxon>
        <taxon>Bacillati</taxon>
        <taxon>Bacillota</taxon>
        <taxon>Clostridia</taxon>
        <taxon>Eubacteriales</taxon>
        <taxon>Clostridiaceae</taxon>
        <taxon>Clostridium</taxon>
    </lineage>
</organism>
<evidence type="ECO:0000313" key="2">
    <source>
        <dbReference type="EMBL" id="AAK78771.1"/>
    </source>
</evidence>
<dbReference type="GeneID" id="44997306"/>
<dbReference type="RefSeq" id="WP_010964113.1">
    <property type="nucleotide sequence ID" value="NC_003030.1"/>
</dbReference>
<dbReference type="InterPro" id="IPR001173">
    <property type="entry name" value="Glyco_trans_2-like"/>
</dbReference>
<evidence type="ECO:0000259" key="1">
    <source>
        <dbReference type="Pfam" id="PF00535"/>
    </source>
</evidence>
<dbReference type="CDD" id="cd00761">
    <property type="entry name" value="Glyco_tranf_GTA_type"/>
    <property type="match status" value="1"/>
</dbReference>
<evidence type="ECO:0000313" key="3">
    <source>
        <dbReference type="Proteomes" id="UP000000814"/>
    </source>
</evidence>
<dbReference type="CAZy" id="GT2">
    <property type="family name" value="Glycosyltransferase Family 2"/>
</dbReference>
<dbReference type="OrthoDB" id="9785185at2"/>
<dbReference type="Proteomes" id="UP000000814">
    <property type="component" value="Chromosome"/>
</dbReference>
<dbReference type="STRING" id="272562.CA_C0795"/>
<dbReference type="Gene3D" id="3.90.550.10">
    <property type="entry name" value="Spore Coat Polysaccharide Biosynthesis Protein SpsA, Chain A"/>
    <property type="match status" value="1"/>
</dbReference>
<dbReference type="InterPro" id="IPR029044">
    <property type="entry name" value="Nucleotide-diphossugar_trans"/>
</dbReference>
<feature type="domain" description="Glycosyltransferase 2-like" evidence="1">
    <location>
        <begin position="22"/>
        <end position="168"/>
    </location>
</feature>
<dbReference type="PIR" id="H96997">
    <property type="entry name" value="H96997"/>
</dbReference>
<dbReference type="eggNOG" id="COG1215">
    <property type="taxonomic scope" value="Bacteria"/>
</dbReference>
<keyword evidence="3" id="KW-1185">Reference proteome</keyword>
<gene>
    <name evidence="2" type="ordered locus">CA_C0795</name>
</gene>
<dbReference type="AlphaFoldDB" id="Q97KX1"/>